<dbReference type="Proteomes" id="UP000676853">
    <property type="component" value="Unassembled WGS sequence"/>
</dbReference>
<evidence type="ECO:0000256" key="5">
    <source>
        <dbReference type="ARBA" id="ARBA00022842"/>
    </source>
</evidence>
<name>A0ABS5NA59_TSUPA</name>
<evidence type="ECO:0000313" key="8">
    <source>
        <dbReference type="Proteomes" id="UP000676853"/>
    </source>
</evidence>
<dbReference type="SUPFAM" id="SSF88723">
    <property type="entry name" value="PIN domain-like"/>
    <property type="match status" value="1"/>
</dbReference>
<dbReference type="Pfam" id="PF01850">
    <property type="entry name" value="PIN"/>
    <property type="match status" value="1"/>
</dbReference>
<evidence type="ECO:0000256" key="1">
    <source>
        <dbReference type="ARBA" id="ARBA00022649"/>
    </source>
</evidence>
<evidence type="ECO:0000256" key="4">
    <source>
        <dbReference type="ARBA" id="ARBA00022801"/>
    </source>
</evidence>
<keyword evidence="1" id="KW-1277">Toxin-antitoxin system</keyword>
<dbReference type="RefSeq" id="WP_212553412.1">
    <property type="nucleotide sequence ID" value="NZ_JAGXOE010000012.1"/>
</dbReference>
<sequence>MTDSPLVAVDTSVSVPLLFSEHEHHAAVATWARGRRLTLSGHALAETYSVLTRLPGERRLAPDDAVATIDDSFPLQLIPAARNIAGGAVRTRSTYDRVGVTTMFIPT</sequence>
<comment type="caution">
    <text evidence="7">The sequence shown here is derived from an EMBL/GenBank/DDBJ whole genome shotgun (WGS) entry which is preliminary data.</text>
</comment>
<proteinExistence type="predicted"/>
<keyword evidence="3" id="KW-0479">Metal-binding</keyword>
<keyword evidence="8" id="KW-1185">Reference proteome</keyword>
<dbReference type="EMBL" id="JAGXOE010000012">
    <property type="protein sequence ID" value="MBS4101165.1"/>
    <property type="molecule type" value="Genomic_DNA"/>
</dbReference>
<evidence type="ECO:0000313" key="7">
    <source>
        <dbReference type="EMBL" id="MBS4101165.1"/>
    </source>
</evidence>
<evidence type="ECO:0000256" key="3">
    <source>
        <dbReference type="ARBA" id="ARBA00022723"/>
    </source>
</evidence>
<gene>
    <name evidence="7" type="ORF">KFZ73_07920</name>
</gene>
<evidence type="ECO:0000259" key="6">
    <source>
        <dbReference type="Pfam" id="PF01850"/>
    </source>
</evidence>
<accession>A0ABS5NA59</accession>
<dbReference type="InterPro" id="IPR002716">
    <property type="entry name" value="PIN_dom"/>
</dbReference>
<dbReference type="Gene3D" id="3.40.50.1010">
    <property type="entry name" value="5'-nuclease"/>
    <property type="match status" value="1"/>
</dbReference>
<protein>
    <submittedName>
        <fullName evidence="7">PIN domain-containing protein</fullName>
    </submittedName>
</protein>
<organism evidence="7 8">
    <name type="scientific">Tsukamurella paurometabola</name>
    <name type="common">Corynebacterium paurometabolum</name>
    <dbReference type="NCBI Taxonomy" id="2061"/>
    <lineage>
        <taxon>Bacteria</taxon>
        <taxon>Bacillati</taxon>
        <taxon>Actinomycetota</taxon>
        <taxon>Actinomycetes</taxon>
        <taxon>Mycobacteriales</taxon>
        <taxon>Tsukamurellaceae</taxon>
        <taxon>Tsukamurella</taxon>
    </lineage>
</organism>
<keyword evidence="2" id="KW-0540">Nuclease</keyword>
<keyword evidence="5" id="KW-0460">Magnesium</keyword>
<keyword evidence="4" id="KW-0378">Hydrolase</keyword>
<evidence type="ECO:0000256" key="2">
    <source>
        <dbReference type="ARBA" id="ARBA00022722"/>
    </source>
</evidence>
<dbReference type="InterPro" id="IPR029060">
    <property type="entry name" value="PIN-like_dom_sf"/>
</dbReference>
<feature type="domain" description="PIN" evidence="6">
    <location>
        <begin position="8"/>
        <end position="94"/>
    </location>
</feature>
<reference evidence="7 8" key="1">
    <citation type="submission" date="2021-04" db="EMBL/GenBank/DDBJ databases">
        <title>Whole genome sequence analysis of a thiophenic sulfur metabolizing bacteria.</title>
        <authorList>
            <person name="Akhtar N."/>
            <person name="Akram J."/>
            <person name="Aslam A."/>
        </authorList>
    </citation>
    <scope>NUCLEOTIDE SEQUENCE [LARGE SCALE GENOMIC DNA]</scope>
    <source>
        <strain evidence="7 8">3OW</strain>
    </source>
</reference>